<dbReference type="STRING" id="43335.A0A4V6A953"/>
<name>A0A4V6A953_POPAL</name>
<protein>
    <submittedName>
        <fullName evidence="1">Uncharacterized protein</fullName>
    </submittedName>
</protein>
<dbReference type="Pfam" id="PF14223">
    <property type="entry name" value="Retrotran_gag_2"/>
    <property type="match status" value="1"/>
</dbReference>
<evidence type="ECO:0000313" key="1">
    <source>
        <dbReference type="EMBL" id="TKS05606.1"/>
    </source>
</evidence>
<sequence>MSSSNSPPTTLPFSSIIFMPSVATVKLNHDNFLLWKALLIPYFRGQDLFGYIDGSIPKPPKIISVTHPENSVVSERLNPAYSQYVSQDNLILSTLMTSLSEPILAQIVTYTSSKAVWNALDDTFSSRSRARILQIHTQLATATKESKIANDYFHYMKRLMDELAVAGQPLNHDDITTYILAGLSHEYDSFVASISARTDDITLEEIYSLLLTSEARLSRHQLTLIIQQPSANIVY</sequence>
<proteinExistence type="predicted"/>
<dbReference type="EMBL" id="RCHU01000428">
    <property type="protein sequence ID" value="TKS05606.1"/>
    <property type="molecule type" value="Genomic_DNA"/>
</dbReference>
<reference evidence="1" key="1">
    <citation type="submission" date="2018-10" db="EMBL/GenBank/DDBJ databases">
        <title>Population genomic analysis revealed the cold adaptation of white poplar.</title>
        <authorList>
            <person name="Liu Y.-J."/>
        </authorList>
    </citation>
    <scope>NUCLEOTIDE SEQUENCE [LARGE SCALE GENOMIC DNA]</scope>
    <source>
        <strain evidence="1">PAL-ZL1</strain>
    </source>
</reference>
<organism evidence="1">
    <name type="scientific">Populus alba</name>
    <name type="common">White poplar</name>
    <dbReference type="NCBI Taxonomy" id="43335"/>
    <lineage>
        <taxon>Eukaryota</taxon>
        <taxon>Viridiplantae</taxon>
        <taxon>Streptophyta</taxon>
        <taxon>Embryophyta</taxon>
        <taxon>Tracheophyta</taxon>
        <taxon>Spermatophyta</taxon>
        <taxon>Magnoliopsida</taxon>
        <taxon>eudicotyledons</taxon>
        <taxon>Gunneridae</taxon>
        <taxon>Pentapetalae</taxon>
        <taxon>rosids</taxon>
        <taxon>fabids</taxon>
        <taxon>Malpighiales</taxon>
        <taxon>Salicaceae</taxon>
        <taxon>Saliceae</taxon>
        <taxon>Populus</taxon>
    </lineage>
</organism>
<comment type="caution">
    <text evidence="1">The sequence shown here is derived from an EMBL/GenBank/DDBJ whole genome shotgun (WGS) entry which is preliminary data.</text>
</comment>
<dbReference type="PANTHER" id="PTHR47481:SF10">
    <property type="entry name" value="COPIA-LIKE POLYPROTEIN_RETROTRANSPOSON"/>
    <property type="match status" value="1"/>
</dbReference>
<dbReference type="AlphaFoldDB" id="A0A4V6A953"/>
<dbReference type="PANTHER" id="PTHR47481">
    <property type="match status" value="1"/>
</dbReference>
<gene>
    <name evidence="1" type="ORF">D5086_0000131450</name>
</gene>
<accession>A0A4V6A953</accession>